<organism evidence="1 2">
    <name type="scientific">Pararge aegeria aegeria</name>
    <dbReference type="NCBI Taxonomy" id="348720"/>
    <lineage>
        <taxon>Eukaryota</taxon>
        <taxon>Metazoa</taxon>
        <taxon>Ecdysozoa</taxon>
        <taxon>Arthropoda</taxon>
        <taxon>Hexapoda</taxon>
        <taxon>Insecta</taxon>
        <taxon>Pterygota</taxon>
        <taxon>Neoptera</taxon>
        <taxon>Endopterygota</taxon>
        <taxon>Lepidoptera</taxon>
        <taxon>Glossata</taxon>
        <taxon>Ditrysia</taxon>
        <taxon>Papilionoidea</taxon>
        <taxon>Nymphalidae</taxon>
        <taxon>Satyrinae</taxon>
        <taxon>Satyrini</taxon>
        <taxon>Parargina</taxon>
        <taxon>Pararge</taxon>
    </lineage>
</organism>
<comment type="caution">
    <text evidence="1">The sequence shown here is derived from an EMBL/GenBank/DDBJ whole genome shotgun (WGS) entry which is preliminary data.</text>
</comment>
<gene>
    <name evidence="1" type="primary">jg12269</name>
    <name evidence="1" type="ORF">PAEG_LOCUS7102</name>
</gene>
<sequence>MFLISATNLGSGDDWSERVTDGSIVSSNLIVRFVKDMFRPPLDESGAKVGPYKGRVHHFPPSEYPYEEKSSGRLTKNAVSILNIGTHQAANRGMYLPTCSTDHNKISDNADANSGQGTTCEIVSMIENPPVVISQNLFCVKKGWFF</sequence>
<name>A0A8S4QVU6_9NEOP</name>
<dbReference type="EMBL" id="CAKXAJ010021229">
    <property type="protein sequence ID" value="CAH2226396.1"/>
    <property type="molecule type" value="Genomic_DNA"/>
</dbReference>
<accession>A0A8S4QVU6</accession>
<reference evidence="1" key="1">
    <citation type="submission" date="2022-03" db="EMBL/GenBank/DDBJ databases">
        <authorList>
            <person name="Lindestad O."/>
        </authorList>
    </citation>
    <scope>NUCLEOTIDE SEQUENCE</scope>
</reference>
<evidence type="ECO:0000313" key="1">
    <source>
        <dbReference type="EMBL" id="CAH2226396.1"/>
    </source>
</evidence>
<evidence type="ECO:0000313" key="2">
    <source>
        <dbReference type="Proteomes" id="UP000838756"/>
    </source>
</evidence>
<dbReference type="Proteomes" id="UP000838756">
    <property type="component" value="Unassembled WGS sequence"/>
</dbReference>
<proteinExistence type="predicted"/>
<dbReference type="AlphaFoldDB" id="A0A8S4QVU6"/>
<dbReference type="OrthoDB" id="7490359at2759"/>
<protein>
    <submittedName>
        <fullName evidence="1">Jg12269 protein</fullName>
    </submittedName>
</protein>
<keyword evidence="2" id="KW-1185">Reference proteome</keyword>